<organism evidence="1 2">
    <name type="scientific">Hypsibius exemplaris</name>
    <name type="common">Freshwater tardigrade</name>
    <dbReference type="NCBI Taxonomy" id="2072580"/>
    <lineage>
        <taxon>Eukaryota</taxon>
        <taxon>Metazoa</taxon>
        <taxon>Ecdysozoa</taxon>
        <taxon>Tardigrada</taxon>
        <taxon>Eutardigrada</taxon>
        <taxon>Parachela</taxon>
        <taxon>Hypsibioidea</taxon>
        <taxon>Hypsibiidae</taxon>
        <taxon>Hypsibius</taxon>
    </lineage>
</organism>
<sequence>MKAICQYHPFTWEDFFLLFRNSGSDSPILDKIAKSCGKSFRVTVQPVCVASDGHHHKLHFQLRGQEAANLAKAWAYILAETSSFIQKSPALPQPILFSIHGVPHRLSHAYGVEKYRKVVRAVRRLPGVSALIGMPQFQQETGESEAVPTWMEAYILYGLDRETLNATAPKLQLCQELVNVPDNLWEEFVRNDGRLLADILETTGAAITTDRCAGTEGPSWTRYERWSSFCGLAPEVQAAVDRCAQEVARLQGLKK</sequence>
<accession>A0A9X6NPV6</accession>
<comment type="caution">
    <text evidence="1">The sequence shown here is derived from an EMBL/GenBank/DDBJ whole genome shotgun (WGS) entry which is preliminary data.</text>
</comment>
<evidence type="ECO:0000313" key="1">
    <source>
        <dbReference type="EMBL" id="OWA53709.1"/>
    </source>
</evidence>
<name>A0A9X6NPV6_HYPEX</name>
<dbReference type="AlphaFoldDB" id="A0A9X6NPV6"/>
<gene>
    <name evidence="1" type="ORF">BV898_18131</name>
</gene>
<keyword evidence="2" id="KW-1185">Reference proteome</keyword>
<dbReference type="Proteomes" id="UP000192578">
    <property type="component" value="Unassembled WGS sequence"/>
</dbReference>
<proteinExistence type="predicted"/>
<evidence type="ECO:0000313" key="2">
    <source>
        <dbReference type="Proteomes" id="UP000192578"/>
    </source>
</evidence>
<reference evidence="2" key="1">
    <citation type="submission" date="2017-01" db="EMBL/GenBank/DDBJ databases">
        <title>Comparative genomics of anhydrobiosis in the tardigrade Hypsibius dujardini.</title>
        <authorList>
            <person name="Yoshida Y."/>
            <person name="Koutsovoulos G."/>
            <person name="Laetsch D."/>
            <person name="Stevens L."/>
            <person name="Kumar S."/>
            <person name="Horikawa D."/>
            <person name="Ishino K."/>
            <person name="Komine S."/>
            <person name="Tomita M."/>
            <person name="Blaxter M."/>
            <person name="Arakawa K."/>
        </authorList>
    </citation>
    <scope>NUCLEOTIDE SEQUENCE [LARGE SCALE GENOMIC DNA]</scope>
    <source>
        <strain evidence="2">Z151</strain>
    </source>
</reference>
<dbReference type="EMBL" id="MTYJ01000340">
    <property type="protein sequence ID" value="OWA53709.1"/>
    <property type="molecule type" value="Genomic_DNA"/>
</dbReference>
<protein>
    <submittedName>
        <fullName evidence="1">Uncharacterized protein</fullName>
    </submittedName>
</protein>